<gene>
    <name evidence="1" type="ORF">vBKpMFBKp24_237</name>
</gene>
<organism evidence="1 2">
    <name type="scientific">Klebsiella phage vB_KpM_FBKp24</name>
    <dbReference type="NCBI Taxonomy" id="2801834"/>
    <lineage>
        <taxon>Viruses</taxon>
        <taxon>Duplodnaviria</taxon>
        <taxon>Heunggongvirae</taxon>
        <taxon>Uroviricota</taxon>
        <taxon>Caudoviricetes</taxon>
        <taxon>Chimalliviridae</taxon>
        <taxon>Maaswegvirus</taxon>
        <taxon>Maaswegvirus Kp24</taxon>
    </lineage>
</organism>
<name>A0A7U0GBS5_9CAUD</name>
<reference evidence="1 2" key="1">
    <citation type="submission" date="2020-12" db="EMBL/GenBank/DDBJ databases">
        <title>Genomic characterization of four novel bacteriophages infecting Klebsiella pneumoniae.</title>
        <authorList>
            <person name="Estrada Bonilla B."/>
            <person name="Costa A.R."/>
            <person name="van Rossum T."/>
            <person name="Hagedoorn S."/>
            <person name="Wallinga H."/>
            <person name="Xiao M."/>
            <person name="Song W."/>
            <person name="Haas P.-J."/>
            <person name="Nobrega F.L."/>
            <person name="Brouns S.J.J."/>
        </authorList>
    </citation>
    <scope>NUCLEOTIDE SEQUENCE [LARGE SCALE GENOMIC DNA]</scope>
</reference>
<accession>A0A7U0GBS5</accession>
<protein>
    <submittedName>
        <fullName evidence="1">Uncharacterized protein</fullName>
    </submittedName>
</protein>
<evidence type="ECO:0000313" key="1">
    <source>
        <dbReference type="EMBL" id="QQV92329.1"/>
    </source>
</evidence>
<evidence type="ECO:0000313" key="2">
    <source>
        <dbReference type="Proteomes" id="UP000596381"/>
    </source>
</evidence>
<proteinExistence type="predicted"/>
<dbReference type="Proteomes" id="UP000596381">
    <property type="component" value="Segment"/>
</dbReference>
<dbReference type="EMBL" id="MW394391">
    <property type="protein sequence ID" value="QQV92329.1"/>
    <property type="molecule type" value="Genomic_DNA"/>
</dbReference>
<keyword evidence="2" id="KW-1185">Reference proteome</keyword>
<sequence length="81" mass="9607">MADTNLKKIVINGRVVNFDELVHVTPPIQKHFPLWGESKPSIGVLYYSNPSNFEWFHFHDQESANKLYEEIIVQWHLRKTK</sequence>